<dbReference type="GO" id="GO:0006508">
    <property type="term" value="P:proteolysis"/>
    <property type="evidence" value="ECO:0007669"/>
    <property type="project" value="InterPro"/>
</dbReference>
<dbReference type="AlphaFoldDB" id="A0A9P4J3Q2"/>
<accession>A0A9P4J3Q2</accession>
<keyword evidence="3" id="KW-1185">Reference proteome</keyword>
<dbReference type="OrthoDB" id="2862635at2759"/>
<dbReference type="EMBL" id="ML996085">
    <property type="protein sequence ID" value="KAF2152897.1"/>
    <property type="molecule type" value="Genomic_DNA"/>
</dbReference>
<protein>
    <submittedName>
        <fullName evidence="2">Concanavalin A-like lectin/glucanase</fullName>
    </submittedName>
</protein>
<dbReference type="PANTHER" id="PTHR37536:SF1">
    <property type="entry name" value="ASPERGILLOPEPSIN, PUTAITVE (AFU_ORTHOLOGUE AFUA_7G01200)"/>
    <property type="match status" value="1"/>
</dbReference>
<evidence type="ECO:0000256" key="1">
    <source>
        <dbReference type="PIRSR" id="PIRSR600250-50"/>
    </source>
</evidence>
<dbReference type="Pfam" id="PF01828">
    <property type="entry name" value="Peptidase_A4"/>
    <property type="match status" value="1"/>
</dbReference>
<dbReference type="CDD" id="cd13426">
    <property type="entry name" value="Peptidase_G1"/>
    <property type="match status" value="1"/>
</dbReference>
<evidence type="ECO:0000313" key="3">
    <source>
        <dbReference type="Proteomes" id="UP000799439"/>
    </source>
</evidence>
<dbReference type="Proteomes" id="UP000799439">
    <property type="component" value="Unassembled WGS sequence"/>
</dbReference>
<dbReference type="InterPro" id="IPR000250">
    <property type="entry name" value="Peptidase_G1"/>
</dbReference>
<dbReference type="SUPFAM" id="SSF49899">
    <property type="entry name" value="Concanavalin A-like lectins/glucanases"/>
    <property type="match status" value="1"/>
</dbReference>
<dbReference type="PANTHER" id="PTHR37536">
    <property type="entry name" value="PUTATIVE (AFU_ORTHOLOGUE AFUA_3G02970)-RELATED"/>
    <property type="match status" value="1"/>
</dbReference>
<dbReference type="Gene3D" id="2.60.120.700">
    <property type="entry name" value="Peptidase G1"/>
    <property type="match status" value="1"/>
</dbReference>
<proteinExistence type="predicted"/>
<dbReference type="PRINTS" id="PR00977">
    <property type="entry name" value="SCYTLDPTASE"/>
</dbReference>
<dbReference type="GO" id="GO:0070007">
    <property type="term" value="F:glutamic-type endopeptidase activity"/>
    <property type="evidence" value="ECO:0007669"/>
    <property type="project" value="InterPro"/>
</dbReference>
<sequence>MGHESELYIITVIYNVSSILNMHFTHTHTHSLLLLSATSLAAPFSPHRRATTSTSQSPIPTPKPLESTNWAGAALSGTSISSVSGTFVVPSLSAPPLISTSSPNDGGIWLGIDGTSSCPTILQTGIQFVYSPNGTANSYNAWYEWYPLPAVYFPHSAIDFAPGDEVRLAVQAGRTNTSGLAVVENVTRNMTVRHEFVGQPRALCGKSAEWIVEDHGPTGERHENFPGFGTVVFNGARAEGVFGVEGAGAVDMLGLTADNKTTVAVAGSVTGPGQVTITRN</sequence>
<name>A0A9P4J3Q2_9PEZI</name>
<dbReference type="InterPro" id="IPR013320">
    <property type="entry name" value="ConA-like_dom_sf"/>
</dbReference>
<feature type="active site" description="Proton acceptor" evidence="1">
    <location>
        <position position="213"/>
    </location>
</feature>
<dbReference type="InterPro" id="IPR038656">
    <property type="entry name" value="Peptidase_G1_sf"/>
</dbReference>
<gene>
    <name evidence="2" type="ORF">K461DRAFT_320650</name>
</gene>
<evidence type="ECO:0000313" key="2">
    <source>
        <dbReference type="EMBL" id="KAF2152897.1"/>
    </source>
</evidence>
<comment type="caution">
    <text evidence="2">The sequence shown here is derived from an EMBL/GenBank/DDBJ whole genome shotgun (WGS) entry which is preliminary data.</text>
</comment>
<reference evidence="2" key="1">
    <citation type="journal article" date="2020" name="Stud. Mycol.">
        <title>101 Dothideomycetes genomes: a test case for predicting lifestyles and emergence of pathogens.</title>
        <authorList>
            <person name="Haridas S."/>
            <person name="Albert R."/>
            <person name="Binder M."/>
            <person name="Bloem J."/>
            <person name="Labutti K."/>
            <person name="Salamov A."/>
            <person name="Andreopoulos B."/>
            <person name="Baker S."/>
            <person name="Barry K."/>
            <person name="Bills G."/>
            <person name="Bluhm B."/>
            <person name="Cannon C."/>
            <person name="Castanera R."/>
            <person name="Culley D."/>
            <person name="Daum C."/>
            <person name="Ezra D."/>
            <person name="Gonzalez J."/>
            <person name="Henrissat B."/>
            <person name="Kuo A."/>
            <person name="Liang C."/>
            <person name="Lipzen A."/>
            <person name="Lutzoni F."/>
            <person name="Magnuson J."/>
            <person name="Mondo S."/>
            <person name="Nolan M."/>
            <person name="Ohm R."/>
            <person name="Pangilinan J."/>
            <person name="Park H.-J."/>
            <person name="Ramirez L."/>
            <person name="Alfaro M."/>
            <person name="Sun H."/>
            <person name="Tritt A."/>
            <person name="Yoshinaga Y."/>
            <person name="Zwiers L.-H."/>
            <person name="Turgeon B."/>
            <person name="Goodwin S."/>
            <person name="Spatafora J."/>
            <person name="Crous P."/>
            <person name="Grigoriev I."/>
        </authorList>
    </citation>
    <scope>NUCLEOTIDE SEQUENCE</scope>
    <source>
        <strain evidence="2">CBS 260.36</strain>
    </source>
</reference>
<organism evidence="2 3">
    <name type="scientific">Myriangium duriaei CBS 260.36</name>
    <dbReference type="NCBI Taxonomy" id="1168546"/>
    <lineage>
        <taxon>Eukaryota</taxon>
        <taxon>Fungi</taxon>
        <taxon>Dikarya</taxon>
        <taxon>Ascomycota</taxon>
        <taxon>Pezizomycotina</taxon>
        <taxon>Dothideomycetes</taxon>
        <taxon>Dothideomycetidae</taxon>
        <taxon>Myriangiales</taxon>
        <taxon>Myriangiaceae</taxon>
        <taxon>Myriangium</taxon>
    </lineage>
</organism>